<dbReference type="EMBL" id="JANBPG010002744">
    <property type="protein sequence ID" value="KAJ1884768.1"/>
    <property type="molecule type" value="Genomic_DNA"/>
</dbReference>
<accession>A0ACC1I4L5</accession>
<reference evidence="1" key="1">
    <citation type="submission" date="2022-07" db="EMBL/GenBank/DDBJ databases">
        <title>Phylogenomic reconstructions and comparative analyses of Kickxellomycotina fungi.</title>
        <authorList>
            <person name="Reynolds N.K."/>
            <person name="Stajich J.E."/>
            <person name="Barry K."/>
            <person name="Grigoriev I.V."/>
            <person name="Crous P."/>
            <person name="Smith M.E."/>
        </authorList>
    </citation>
    <scope>NUCLEOTIDE SEQUENCE</scope>
    <source>
        <strain evidence="1">Benny 63K</strain>
    </source>
</reference>
<comment type="caution">
    <text evidence="1">The sequence shown here is derived from an EMBL/GenBank/DDBJ whole genome shotgun (WGS) entry which is preliminary data.</text>
</comment>
<keyword evidence="2" id="KW-1185">Reference proteome</keyword>
<sequence length="330" mass="36187">MQSLTASSMQTHAQIQARDLKHELKDWEADFHKKHGRAATKNDLMQMPDIARKYREYSKLKKETAGRRMSEQQAEKESAHIVLPMETSTLAMPLKRKPTAIKEGEHVTPSPVHLPLPPFRSKQQVLADMLSNPQADCDNCGGEVASGESDRDCDRREAMEAKPKRRRRVVPLAQTIGGTSNAAYRKCAPAAPATTTKIFADNGSGSDQTTEASSSHGESLAEANDAGVSMLVDANSDAVTAADWDTVIYHPLPSLIRQYRQQRPAQVQMQMPIQTQKQAQSLASGATVGNSRMAHQPLVRSLNMMSMSEQEPTLSAGVSVPMFKARAGRL</sequence>
<evidence type="ECO:0000313" key="1">
    <source>
        <dbReference type="EMBL" id="KAJ1884768.1"/>
    </source>
</evidence>
<name>A0ACC1I4L5_9FUNG</name>
<organism evidence="1 2">
    <name type="scientific">Kickxella alabastrina</name>
    <dbReference type="NCBI Taxonomy" id="61397"/>
    <lineage>
        <taxon>Eukaryota</taxon>
        <taxon>Fungi</taxon>
        <taxon>Fungi incertae sedis</taxon>
        <taxon>Zoopagomycota</taxon>
        <taxon>Kickxellomycotina</taxon>
        <taxon>Kickxellomycetes</taxon>
        <taxon>Kickxellales</taxon>
        <taxon>Kickxellaceae</taxon>
        <taxon>Kickxella</taxon>
    </lineage>
</organism>
<proteinExistence type="predicted"/>
<feature type="non-terminal residue" evidence="1">
    <location>
        <position position="330"/>
    </location>
</feature>
<gene>
    <name evidence="1" type="ORF">LPJ66_010447</name>
</gene>
<dbReference type="Proteomes" id="UP001150581">
    <property type="component" value="Unassembled WGS sequence"/>
</dbReference>
<protein>
    <submittedName>
        <fullName evidence="1">Uncharacterized protein</fullName>
    </submittedName>
</protein>
<evidence type="ECO:0000313" key="2">
    <source>
        <dbReference type="Proteomes" id="UP001150581"/>
    </source>
</evidence>